<organism evidence="4 5">
    <name type="scientific">Georgenia halotolerans</name>
    <dbReference type="NCBI Taxonomy" id="3028317"/>
    <lineage>
        <taxon>Bacteria</taxon>
        <taxon>Bacillati</taxon>
        <taxon>Actinomycetota</taxon>
        <taxon>Actinomycetes</taxon>
        <taxon>Micrococcales</taxon>
        <taxon>Bogoriellaceae</taxon>
        <taxon>Georgenia</taxon>
    </lineage>
</organism>
<dbReference type="Pfam" id="PF00723">
    <property type="entry name" value="Glyco_hydro_15"/>
    <property type="match status" value="1"/>
</dbReference>
<evidence type="ECO:0000256" key="1">
    <source>
        <dbReference type="SAM" id="MobiDB-lite"/>
    </source>
</evidence>
<dbReference type="PANTHER" id="PTHR31616:SF0">
    <property type="entry name" value="GLUCAN 1,4-ALPHA-GLUCOSIDASE"/>
    <property type="match status" value="1"/>
</dbReference>
<keyword evidence="4" id="KW-0378">Hydrolase</keyword>
<comment type="caution">
    <text evidence="4">The sequence shown here is derived from an EMBL/GenBank/DDBJ whole genome shotgun (WGS) entry which is preliminary data.</text>
</comment>
<evidence type="ECO:0000259" key="2">
    <source>
        <dbReference type="Pfam" id="PF00723"/>
    </source>
</evidence>
<dbReference type="EMBL" id="JARACI010001189">
    <property type="protein sequence ID" value="MDD9208074.1"/>
    <property type="molecule type" value="Genomic_DNA"/>
</dbReference>
<dbReference type="Pfam" id="PF19291">
    <property type="entry name" value="TREH_N"/>
    <property type="match status" value="1"/>
</dbReference>
<evidence type="ECO:0000259" key="3">
    <source>
        <dbReference type="Pfam" id="PF19291"/>
    </source>
</evidence>
<dbReference type="Gene3D" id="1.50.10.10">
    <property type="match status" value="1"/>
</dbReference>
<proteinExistence type="predicted"/>
<gene>
    <name evidence="4" type="ORF">PU560_16605</name>
</gene>
<reference evidence="4" key="1">
    <citation type="submission" date="2023-02" db="EMBL/GenBank/DDBJ databases">
        <title>Georgenia sp.10Sc9-8, isolated from a soil sample collected from the Taklamakan desert.</title>
        <authorList>
            <person name="Liu S."/>
        </authorList>
    </citation>
    <scope>NUCLEOTIDE SEQUENCE</scope>
    <source>
        <strain evidence="4">10Sc9-8</strain>
    </source>
</reference>
<keyword evidence="5" id="KW-1185">Reference proteome</keyword>
<feature type="region of interest" description="Disordered" evidence="1">
    <location>
        <begin position="610"/>
        <end position="640"/>
    </location>
</feature>
<dbReference type="GO" id="GO:0016787">
    <property type="term" value="F:hydrolase activity"/>
    <property type="evidence" value="ECO:0007669"/>
    <property type="project" value="UniProtKB-KW"/>
</dbReference>
<dbReference type="SUPFAM" id="SSF48208">
    <property type="entry name" value="Six-hairpin glycosidases"/>
    <property type="match status" value="1"/>
</dbReference>
<feature type="domain" description="GH15-like" evidence="2">
    <location>
        <begin position="235"/>
        <end position="601"/>
    </location>
</feature>
<dbReference type="InterPro" id="IPR011613">
    <property type="entry name" value="GH15-like"/>
</dbReference>
<dbReference type="InterPro" id="IPR045582">
    <property type="entry name" value="Trehalase-like_N"/>
</dbReference>
<dbReference type="PANTHER" id="PTHR31616">
    <property type="entry name" value="TREHALASE"/>
    <property type="match status" value="1"/>
</dbReference>
<feature type="domain" description="Trehalase-like N-terminal" evidence="3">
    <location>
        <begin position="17"/>
        <end position="143"/>
    </location>
</feature>
<evidence type="ECO:0000313" key="4">
    <source>
        <dbReference type="EMBL" id="MDD9208074.1"/>
    </source>
</evidence>
<name>A0ABT5U3M0_9MICO</name>
<accession>A0ABT5U3M0</accession>
<sequence>MTTTARLLAELPSPPSLIEDYAVLGDAHSIAVVSRRGSIDWLCLPGLDSEAFFAALLGTAENGRWLLTAVSEDGGEVQVERRYDGDSFELETTYTTPTGAARVTEAMPVESGRHDVIRRVEGLHGSVTFVHEWIVRWDYGKTRPWIYRASAPGGAEVLRAISGPDSLTLHGSPLPTAEDGRHQDRFEVAAGDRHDFVLTWSPSWEPVPAQLDVDAELIAAKERWASWARANTYQGRYREAVVRSLLVLRLLTQELTGGIAAAATASLPEHIGGERNWDYRYCWLRDAALTLEALLELGYRDEAEKWRAWLMRAVAGDPENVQIMYRLDGGRELPEHELDHLDGYEGSRPVRIGNGAVDQHQNDVMGEVMLALDLARRSGLTESTQAWRMQQRLVEEVTRRWREPDQGIWEMRGPARHFVHSKVMCWAVMDCAVRAVEEQGLDGPVDRWRDVREEIRADVLEHGYNTELGSFVQYYGADHTDASLLQMVQIGFLPADDERLGGTVARVREELADGPWVYRYRTETGVDGLTGEEHPFLACCYWLVDALARIGEVATARDHMEELMSIMNDVGLLSEEYDPHAQRFTGNLPQAFSHLTLVRAAHALRVADEKHGPTGAEAEVEEPIDPTQTAFADDERSSDA</sequence>
<dbReference type="Proteomes" id="UP001165561">
    <property type="component" value="Unassembled WGS sequence"/>
</dbReference>
<evidence type="ECO:0000313" key="5">
    <source>
        <dbReference type="Proteomes" id="UP001165561"/>
    </source>
</evidence>
<protein>
    <submittedName>
        <fullName evidence="4">Glycoside hydrolase family 15 protein</fullName>
    </submittedName>
</protein>
<dbReference type="InterPro" id="IPR008928">
    <property type="entry name" value="6-hairpin_glycosidase_sf"/>
</dbReference>
<dbReference type="InterPro" id="IPR012341">
    <property type="entry name" value="6hp_glycosidase-like_sf"/>
</dbReference>